<accession>A0A2D0NI46</accession>
<reference evidence="3 4" key="1">
    <citation type="submission" date="2017-10" db="EMBL/GenBank/DDBJ databases">
        <title>The draft genome sequence of Lewinella nigricans NBRC 102662.</title>
        <authorList>
            <person name="Wang K."/>
        </authorList>
    </citation>
    <scope>NUCLEOTIDE SEQUENCE [LARGE SCALE GENOMIC DNA]</scope>
    <source>
        <strain evidence="3 4">NBRC 102662</strain>
    </source>
</reference>
<gene>
    <name evidence="3" type="ORF">CRP01_02105</name>
</gene>
<dbReference type="SUPFAM" id="SSF55729">
    <property type="entry name" value="Acyl-CoA N-acyltransferases (Nat)"/>
    <property type="match status" value="1"/>
</dbReference>
<comment type="caution">
    <text evidence="3">The sequence shown here is derived from an EMBL/GenBank/DDBJ whole genome shotgun (WGS) entry which is preliminary data.</text>
</comment>
<name>A0A2D0NI46_FLAN2</name>
<dbReference type="CDD" id="cd04301">
    <property type="entry name" value="NAT_SF"/>
    <property type="match status" value="1"/>
</dbReference>
<proteinExistence type="predicted"/>
<dbReference type="PANTHER" id="PTHR13947:SF37">
    <property type="entry name" value="LD18367P"/>
    <property type="match status" value="1"/>
</dbReference>
<dbReference type="Pfam" id="PF00583">
    <property type="entry name" value="Acetyltransf_1"/>
    <property type="match status" value="1"/>
</dbReference>
<dbReference type="InterPro" id="IPR016181">
    <property type="entry name" value="Acyl_CoA_acyltransferase"/>
</dbReference>
<dbReference type="InterPro" id="IPR050769">
    <property type="entry name" value="NAT_camello-type"/>
</dbReference>
<protein>
    <submittedName>
        <fullName evidence="3">GNAT family N-acetyltransferase</fullName>
    </submittedName>
</protein>
<dbReference type="InterPro" id="IPR000182">
    <property type="entry name" value="GNAT_dom"/>
</dbReference>
<sequence>MANSTISAADIRIRTEIKPGDIGFVIYRHGVLYAEEYNYGFPFELYVAKTVHEFYQHYDPARDRTWVCEHEDRIIGFLVLQHRENNTAQLRYFYLEKAYRGIGLGKKLMDLYMAFYRQCGYDSTYLWTAHEHREAAALYLRYGFSLTEEAESTTFGRKVIERKYELQ</sequence>
<dbReference type="EMBL" id="PDUD01000002">
    <property type="protein sequence ID" value="PHN08137.1"/>
    <property type="molecule type" value="Genomic_DNA"/>
</dbReference>
<evidence type="ECO:0000259" key="2">
    <source>
        <dbReference type="PROSITE" id="PS51186"/>
    </source>
</evidence>
<dbReference type="PROSITE" id="PS51186">
    <property type="entry name" value="GNAT"/>
    <property type="match status" value="1"/>
</dbReference>
<dbReference type="Proteomes" id="UP000223913">
    <property type="component" value="Unassembled WGS sequence"/>
</dbReference>
<evidence type="ECO:0000256" key="1">
    <source>
        <dbReference type="ARBA" id="ARBA00022679"/>
    </source>
</evidence>
<evidence type="ECO:0000313" key="4">
    <source>
        <dbReference type="Proteomes" id="UP000223913"/>
    </source>
</evidence>
<keyword evidence="1 3" id="KW-0808">Transferase</keyword>
<evidence type="ECO:0000313" key="3">
    <source>
        <dbReference type="EMBL" id="PHN08137.1"/>
    </source>
</evidence>
<dbReference type="Gene3D" id="3.40.630.30">
    <property type="match status" value="1"/>
</dbReference>
<feature type="domain" description="N-acetyltransferase" evidence="2">
    <location>
        <begin position="22"/>
        <end position="167"/>
    </location>
</feature>
<dbReference type="AlphaFoldDB" id="A0A2D0NI46"/>
<organism evidence="3 4">
    <name type="scientific">Flavilitoribacter nigricans (strain ATCC 23147 / DSM 23189 / NBRC 102662 / NCIMB 1420 / SS-2)</name>
    <name type="common">Lewinella nigricans</name>
    <dbReference type="NCBI Taxonomy" id="1122177"/>
    <lineage>
        <taxon>Bacteria</taxon>
        <taxon>Pseudomonadati</taxon>
        <taxon>Bacteroidota</taxon>
        <taxon>Saprospiria</taxon>
        <taxon>Saprospirales</taxon>
        <taxon>Lewinellaceae</taxon>
        <taxon>Flavilitoribacter</taxon>
    </lineage>
</organism>
<dbReference type="PANTHER" id="PTHR13947">
    <property type="entry name" value="GNAT FAMILY N-ACETYLTRANSFERASE"/>
    <property type="match status" value="1"/>
</dbReference>
<dbReference type="RefSeq" id="WP_099148340.1">
    <property type="nucleotide sequence ID" value="NZ_PDUD01000002.1"/>
</dbReference>
<keyword evidence="4" id="KW-1185">Reference proteome</keyword>
<dbReference type="OrthoDB" id="5419426at2"/>
<dbReference type="GO" id="GO:0008080">
    <property type="term" value="F:N-acetyltransferase activity"/>
    <property type="evidence" value="ECO:0007669"/>
    <property type="project" value="InterPro"/>
</dbReference>